<dbReference type="SMART" id="SM00829">
    <property type="entry name" value="PKS_ER"/>
    <property type="match status" value="1"/>
</dbReference>
<dbReference type="SUPFAM" id="SSF51735">
    <property type="entry name" value="NAD(P)-binding Rossmann-fold domains"/>
    <property type="match status" value="1"/>
</dbReference>
<dbReference type="PANTHER" id="PTHR45033:SF3">
    <property type="entry name" value="DEHYDROGENASE, PUTATIVE (AFU_ORTHOLOGUE AFUA_2G13270)-RELATED"/>
    <property type="match status" value="1"/>
</dbReference>
<dbReference type="SUPFAM" id="SSF50129">
    <property type="entry name" value="GroES-like"/>
    <property type="match status" value="1"/>
</dbReference>
<comment type="caution">
    <text evidence="3">The sequence shown here is derived from an EMBL/GenBank/DDBJ whole genome shotgun (WGS) entry which is preliminary data.</text>
</comment>
<evidence type="ECO:0000256" key="1">
    <source>
        <dbReference type="SAM" id="Phobius"/>
    </source>
</evidence>
<dbReference type="PANTHER" id="PTHR45033">
    <property type="match status" value="1"/>
</dbReference>
<dbReference type="InterPro" id="IPR020843">
    <property type="entry name" value="ER"/>
</dbReference>
<keyword evidence="1" id="KW-1133">Transmembrane helix</keyword>
<evidence type="ECO:0000313" key="4">
    <source>
        <dbReference type="Proteomes" id="UP000602905"/>
    </source>
</evidence>
<dbReference type="OrthoDB" id="1706066at2759"/>
<feature type="transmembrane region" description="Helical" evidence="1">
    <location>
        <begin position="155"/>
        <end position="175"/>
    </location>
</feature>
<dbReference type="Gene3D" id="3.40.50.720">
    <property type="entry name" value="NAD(P)-binding Rossmann-like Domain"/>
    <property type="match status" value="2"/>
</dbReference>
<dbReference type="Gene3D" id="3.90.180.10">
    <property type="entry name" value="Medium-chain alcohol dehydrogenases, catalytic domain"/>
    <property type="match status" value="2"/>
</dbReference>
<dbReference type="AlphaFoldDB" id="A0A8H7HXT7"/>
<keyword evidence="1" id="KW-0812">Transmembrane</keyword>
<reference evidence="3" key="1">
    <citation type="submission" date="2020-09" db="EMBL/GenBank/DDBJ databases">
        <title>Comparative genome analyses of four rice-infecting Rhizoctonia solani isolates reveal extensive enrichment of homogalacturonan modification genes.</title>
        <authorList>
            <person name="Lee D.-Y."/>
            <person name="Jeon J."/>
            <person name="Kim K.-T."/>
            <person name="Cheong K."/>
            <person name="Song H."/>
            <person name="Choi G."/>
            <person name="Ko J."/>
            <person name="Opiyo S.O."/>
            <person name="Zuo S."/>
            <person name="Madhav S."/>
            <person name="Lee Y.-H."/>
            <person name="Wang G.-L."/>
        </authorList>
    </citation>
    <scope>NUCLEOTIDE SEQUENCE</scope>
    <source>
        <strain evidence="3">AG1-IA WGL</strain>
    </source>
</reference>
<dbReference type="EMBL" id="JACYCD010000043">
    <property type="protein sequence ID" value="KAF8712427.1"/>
    <property type="molecule type" value="Genomic_DNA"/>
</dbReference>
<dbReference type="InterPro" id="IPR013149">
    <property type="entry name" value="ADH-like_C"/>
</dbReference>
<protein>
    <submittedName>
        <fullName evidence="3">Zinc-binding dehydrogenase</fullName>
    </submittedName>
</protein>
<feature type="domain" description="Enoyl reductase (ER)" evidence="2">
    <location>
        <begin position="21"/>
        <end position="349"/>
    </location>
</feature>
<evidence type="ECO:0000313" key="3">
    <source>
        <dbReference type="EMBL" id="KAF8712427.1"/>
    </source>
</evidence>
<sequence>MTAPSSTRAFILGSKSPRQLGEKTIQYYSASVQDVPLPKGEVVVKVLCAGFNHRERYKLNVYPTNRNRGFRSRTPTQQTSSRRAYGRMGEFGIVGGVSHPAYGTFSEYVALDAKSVILAPEHMSDEEAGAWALGAVTAWRAVVTKAQVEKGHNVLIVRARLFSSYLSSLIVLVYGMKQTGIGGGVAMIALRFAVALGANVFVSSSNKQTIDWAIEAGAKGGVNYRDESWPRDLAALLKEHNITGIDAIIDSAGGDLLGKTGKSLNPGAKVVCYGMTASPSIPLAMPAVLKNVDLLGSTMGSTAELQAATDFAAKHKLKPSVSVVLEGLENAERGFELIEKGRESGKIVVRVGTRSGSESKL</sequence>
<evidence type="ECO:0000259" key="2">
    <source>
        <dbReference type="SMART" id="SM00829"/>
    </source>
</evidence>
<name>A0A8H7HXT7_9AGAM</name>
<proteinExistence type="predicted"/>
<organism evidence="3 4">
    <name type="scientific">Rhizoctonia solani</name>
    <dbReference type="NCBI Taxonomy" id="456999"/>
    <lineage>
        <taxon>Eukaryota</taxon>
        <taxon>Fungi</taxon>
        <taxon>Dikarya</taxon>
        <taxon>Basidiomycota</taxon>
        <taxon>Agaricomycotina</taxon>
        <taxon>Agaricomycetes</taxon>
        <taxon>Cantharellales</taxon>
        <taxon>Ceratobasidiaceae</taxon>
        <taxon>Rhizoctonia</taxon>
    </lineage>
</organism>
<feature type="non-terminal residue" evidence="3">
    <location>
        <position position="361"/>
    </location>
</feature>
<dbReference type="InterPro" id="IPR036291">
    <property type="entry name" value="NAD(P)-bd_dom_sf"/>
</dbReference>
<dbReference type="Pfam" id="PF00107">
    <property type="entry name" value="ADH_zinc_N"/>
    <property type="match status" value="1"/>
</dbReference>
<keyword evidence="1" id="KW-0472">Membrane</keyword>
<dbReference type="InterPro" id="IPR052711">
    <property type="entry name" value="Zinc_ADH-like"/>
</dbReference>
<dbReference type="CDD" id="cd05188">
    <property type="entry name" value="MDR"/>
    <property type="match status" value="1"/>
</dbReference>
<dbReference type="Proteomes" id="UP000602905">
    <property type="component" value="Unassembled WGS sequence"/>
</dbReference>
<dbReference type="InterPro" id="IPR011032">
    <property type="entry name" value="GroES-like_sf"/>
</dbReference>
<accession>A0A8H7HXT7</accession>
<dbReference type="GO" id="GO:0016491">
    <property type="term" value="F:oxidoreductase activity"/>
    <property type="evidence" value="ECO:0007669"/>
    <property type="project" value="InterPro"/>
</dbReference>
<feature type="transmembrane region" description="Helical" evidence="1">
    <location>
        <begin position="181"/>
        <end position="202"/>
    </location>
</feature>
<gene>
    <name evidence="3" type="ORF">RHS03_01058</name>
</gene>